<dbReference type="InterPro" id="IPR050382">
    <property type="entry name" value="MFS_Na/Anion_cotransporter"/>
</dbReference>
<organism evidence="6 7">
    <name type="scientific">Tegillarca granosa</name>
    <name type="common">Malaysian cockle</name>
    <name type="synonym">Anadara granosa</name>
    <dbReference type="NCBI Taxonomy" id="220873"/>
    <lineage>
        <taxon>Eukaryota</taxon>
        <taxon>Metazoa</taxon>
        <taxon>Spiralia</taxon>
        <taxon>Lophotrochozoa</taxon>
        <taxon>Mollusca</taxon>
        <taxon>Bivalvia</taxon>
        <taxon>Autobranchia</taxon>
        <taxon>Pteriomorphia</taxon>
        <taxon>Arcoida</taxon>
        <taxon>Arcoidea</taxon>
        <taxon>Arcidae</taxon>
        <taxon>Tegillarca</taxon>
    </lineage>
</organism>
<evidence type="ECO:0000256" key="4">
    <source>
        <dbReference type="ARBA" id="ARBA00023136"/>
    </source>
</evidence>
<name>A0ABQ9E5C8_TEGGR</name>
<protein>
    <recommendedName>
        <fullName evidence="8">Sialin</fullName>
    </recommendedName>
</protein>
<feature type="transmembrane region" description="Helical" evidence="5">
    <location>
        <begin position="322"/>
        <end position="343"/>
    </location>
</feature>
<feature type="transmembrane region" description="Helical" evidence="5">
    <location>
        <begin position="364"/>
        <end position="381"/>
    </location>
</feature>
<evidence type="ECO:0000313" key="7">
    <source>
        <dbReference type="Proteomes" id="UP001217089"/>
    </source>
</evidence>
<dbReference type="PANTHER" id="PTHR11662:SF399">
    <property type="entry name" value="FI19708P1-RELATED"/>
    <property type="match status" value="1"/>
</dbReference>
<feature type="transmembrane region" description="Helical" evidence="5">
    <location>
        <begin position="420"/>
        <end position="440"/>
    </location>
</feature>
<keyword evidence="2 5" id="KW-0812">Transmembrane</keyword>
<feature type="transmembrane region" description="Helical" evidence="5">
    <location>
        <begin position="283"/>
        <end position="302"/>
    </location>
</feature>
<evidence type="ECO:0000256" key="3">
    <source>
        <dbReference type="ARBA" id="ARBA00022989"/>
    </source>
</evidence>
<dbReference type="Proteomes" id="UP001217089">
    <property type="component" value="Unassembled WGS sequence"/>
</dbReference>
<evidence type="ECO:0000256" key="2">
    <source>
        <dbReference type="ARBA" id="ARBA00022692"/>
    </source>
</evidence>
<dbReference type="Pfam" id="PF07690">
    <property type="entry name" value="MFS_1"/>
    <property type="match status" value="1"/>
</dbReference>
<feature type="transmembrane region" description="Helical" evidence="5">
    <location>
        <begin position="136"/>
        <end position="159"/>
    </location>
</feature>
<comment type="caution">
    <text evidence="6">The sequence shown here is derived from an EMBL/GenBank/DDBJ whole genome shotgun (WGS) entry which is preliminary data.</text>
</comment>
<feature type="transmembrane region" description="Helical" evidence="5">
    <location>
        <begin position="387"/>
        <end position="408"/>
    </location>
</feature>
<keyword evidence="3 5" id="KW-1133">Transmembrane helix</keyword>
<keyword evidence="7" id="KW-1185">Reference proteome</keyword>
<evidence type="ECO:0000313" key="6">
    <source>
        <dbReference type="EMBL" id="KAJ8300487.1"/>
    </source>
</evidence>
<comment type="subcellular location">
    <subcellularLocation>
        <location evidence="1">Membrane</location>
        <topology evidence="1">Multi-pass membrane protein</topology>
    </subcellularLocation>
</comment>
<dbReference type="InterPro" id="IPR036259">
    <property type="entry name" value="MFS_trans_sf"/>
</dbReference>
<dbReference type="EMBL" id="JARBDR010000919">
    <property type="protein sequence ID" value="KAJ8300487.1"/>
    <property type="molecule type" value="Genomic_DNA"/>
</dbReference>
<sequence>MASYDKDNTKVKQEETTKENQKPVPCCCSQRWILAYLSFFGFFCLFALRTNISVAIVCMVNTKNLTHGILFNGSYDNTTTPHPCITEESSSSLSEHEGFDWNKTLMSSILASFFYGYTVTQIPGGWLADKFGGKKVLGIGLLISAISTIILPVCARPVLHPGVCFESYHRFGTAVLSMWGRWAPPLESTKLTSFIQLGAVFGMFGTLSSGGVLCHYGFDHGWGSIFILTGGLTVIWVLVWFLTTSDSPATHRFITEVEKQYILSSIGHIHVHDKKTKIPWKSIATSMPFVACLTAHFCYNWTNYTLMTSLPIFMKEALHLDVKQNGLLSSFPFLTQVISAFIAGHGADSLRYRKILSNTAIRKLFQISSAGVFLVVCGYLNCQQKYIIVVCLCMSTFCLGFSVAGFLCNHVDIAPRYAGVLFGITNTIATIPGMLAPIVAGALTHNHDQQCPTLLAGQNVNACNIVVHVRKASMQTAEEWRSVFFVCLGFNLLGIIVYGAFASGEVQTWGTNLNIEIEVKKGEKQTLENGIAMIGNLQS</sequence>
<dbReference type="Gene3D" id="1.20.1250.20">
    <property type="entry name" value="MFS general substrate transporter like domains"/>
    <property type="match status" value="2"/>
</dbReference>
<evidence type="ECO:0000256" key="1">
    <source>
        <dbReference type="ARBA" id="ARBA00004141"/>
    </source>
</evidence>
<feature type="transmembrane region" description="Helical" evidence="5">
    <location>
        <begin position="39"/>
        <end position="60"/>
    </location>
</feature>
<dbReference type="PANTHER" id="PTHR11662">
    <property type="entry name" value="SOLUTE CARRIER FAMILY 17"/>
    <property type="match status" value="1"/>
</dbReference>
<keyword evidence="4 5" id="KW-0472">Membrane</keyword>
<dbReference type="InterPro" id="IPR011701">
    <property type="entry name" value="MFS"/>
</dbReference>
<evidence type="ECO:0000256" key="5">
    <source>
        <dbReference type="SAM" id="Phobius"/>
    </source>
</evidence>
<feature type="transmembrane region" description="Helical" evidence="5">
    <location>
        <begin position="194"/>
        <end position="218"/>
    </location>
</feature>
<evidence type="ECO:0008006" key="8">
    <source>
        <dbReference type="Google" id="ProtNLM"/>
    </source>
</evidence>
<dbReference type="SUPFAM" id="SSF103473">
    <property type="entry name" value="MFS general substrate transporter"/>
    <property type="match status" value="1"/>
</dbReference>
<accession>A0ABQ9E5C8</accession>
<feature type="non-terminal residue" evidence="6">
    <location>
        <position position="539"/>
    </location>
</feature>
<proteinExistence type="predicted"/>
<feature type="transmembrane region" description="Helical" evidence="5">
    <location>
        <begin position="224"/>
        <end position="243"/>
    </location>
</feature>
<feature type="transmembrane region" description="Helical" evidence="5">
    <location>
        <begin position="483"/>
        <end position="501"/>
    </location>
</feature>
<reference evidence="6 7" key="1">
    <citation type="submission" date="2022-12" db="EMBL/GenBank/DDBJ databases">
        <title>Chromosome-level genome of Tegillarca granosa.</title>
        <authorList>
            <person name="Kim J."/>
        </authorList>
    </citation>
    <scope>NUCLEOTIDE SEQUENCE [LARGE SCALE GENOMIC DNA]</scope>
    <source>
        <strain evidence="6">Teg-2019</strain>
        <tissue evidence="6">Adductor muscle</tissue>
    </source>
</reference>
<gene>
    <name evidence="6" type="ORF">KUTeg_022006</name>
</gene>